<feature type="domain" description="HAMP" evidence="16">
    <location>
        <begin position="338"/>
        <end position="390"/>
    </location>
</feature>
<dbReference type="Gene3D" id="1.10.287.130">
    <property type="match status" value="1"/>
</dbReference>
<dbReference type="CDD" id="cd00082">
    <property type="entry name" value="HisKA"/>
    <property type="match status" value="1"/>
</dbReference>
<name>I0IKG6_LEPFC</name>
<dbReference type="PANTHER" id="PTHR42878">
    <property type="entry name" value="TWO-COMPONENT HISTIDINE KINASE"/>
    <property type="match status" value="1"/>
</dbReference>
<evidence type="ECO:0000256" key="13">
    <source>
        <dbReference type="SAM" id="Phobius"/>
    </source>
</evidence>
<evidence type="ECO:0000313" key="18">
    <source>
        <dbReference type="Proteomes" id="UP000007382"/>
    </source>
</evidence>
<dbReference type="PIRSF" id="PIRSF037532">
    <property type="entry name" value="STHK_NtrY"/>
    <property type="match status" value="1"/>
</dbReference>
<keyword evidence="12 13" id="KW-0472">Membrane</keyword>
<dbReference type="InterPro" id="IPR003660">
    <property type="entry name" value="HAMP_dom"/>
</dbReference>
<dbReference type="EC" id="2.7.13.3" evidence="3"/>
<reference evidence="17 18" key="1">
    <citation type="journal article" date="2012" name="J. Bacteriol.">
        <title>Complete Genome Sequence of Leptospirillum ferrooxidans Strain C2-3, Isolated from a Fresh Volcanic Ash Deposit on the Island of Miyake, Japan.</title>
        <authorList>
            <person name="Fujimura R."/>
            <person name="Sato Y."/>
            <person name="Nishizawa T."/>
            <person name="Oshima K."/>
            <person name="Kim S.-W."/>
            <person name="Hattori M."/>
            <person name="Kamijo T."/>
            <person name="Ohta H."/>
        </authorList>
    </citation>
    <scope>NUCLEOTIDE SEQUENCE [LARGE SCALE GENOMIC DNA]</scope>
    <source>
        <strain evidence="17 18">C2-3</strain>
    </source>
</reference>
<dbReference type="SUPFAM" id="SSF55785">
    <property type="entry name" value="PYP-like sensor domain (PAS domain)"/>
    <property type="match status" value="1"/>
</dbReference>
<dbReference type="NCBIfam" id="TIGR00229">
    <property type="entry name" value="sensory_box"/>
    <property type="match status" value="1"/>
</dbReference>
<dbReference type="PATRIC" id="fig|1162668.3.peg.43"/>
<evidence type="ECO:0000256" key="7">
    <source>
        <dbReference type="ARBA" id="ARBA00022741"/>
    </source>
</evidence>
<keyword evidence="6 13" id="KW-0812">Transmembrane</keyword>
<dbReference type="Pfam" id="PF00672">
    <property type="entry name" value="HAMP"/>
    <property type="match status" value="1"/>
</dbReference>
<dbReference type="InterPro" id="IPR036097">
    <property type="entry name" value="HisK_dim/P_sf"/>
</dbReference>
<evidence type="ECO:0000259" key="16">
    <source>
        <dbReference type="PROSITE" id="PS50885"/>
    </source>
</evidence>
<sequence length="756" mass="84180">MIFPDGGSPVSWSMNKKWRRMVRSPLFLIGGFLFLSVFLTVLEIVRPGIHASSRLITHLIVLFLFNIDFILTASLFLILFRNVIKAYWERKTGVFGAGFKWKLIGAFLMMVLIPSVLLFVVGTGFLNSSAQRWFSFPVSGSVLSSLDLISKGYEDRTRSANLLVAREIAMELGSRVSLLSEKESLTEFLDRRRGSLGVSGIEIYRFPGGQITKAPSQYASSSSVDVQLVEPSSKELLKLSSSGGSFVTTTGLGDLVRAVYPLEIPTSEPGGFTGEVVVDSFMNGDVPDQIDKVSRTFHDYARLSEFRNPIRHSYILLFFMITMIIVFGAVWFGIQLARRITEPIGALEKATEEVARGNLSVRIDEEGQDEFALLIHSFNQMTEDLSRSDLSLKETNDELKRRREYMETVLEHIGSGVLSTDGQGLLTTFNHSAGILLGIAPEEAIGKSPRSLSSSSLAIFMAILDRMRRMGLDSSEEEILIERPGGGGRNVRLRINRLNTVAGELEGGAVMVFDDVTAQRTAERSLAWQEVAQRIAHEIKNPLTPIRLSAERLQRKFDEKSEDFPLVFKEAIQTIVDEVQGMKHLVDEFSGYARLPRARPEKGSILPVVNDVVTLYRSAHKNLVVDCALSENLPSIRIDRAAIRRVFVNLFENAIQAMGDHGRIEIRVELTVERKNLQVIFRDHGPGIAPDHVERIFLPYFSTKKQGMGLGLAIVHRILQEHDASIEYITPSGGGAMFIMTFPVPPGEEPLMSEAV</sequence>
<feature type="domain" description="Histidine kinase" evidence="14">
    <location>
        <begin position="534"/>
        <end position="746"/>
    </location>
</feature>
<dbReference type="Pfam" id="PF00512">
    <property type="entry name" value="HisKA"/>
    <property type="match status" value="1"/>
</dbReference>
<dbReference type="PROSITE" id="PS50109">
    <property type="entry name" value="HIS_KIN"/>
    <property type="match status" value="1"/>
</dbReference>
<dbReference type="InterPro" id="IPR050351">
    <property type="entry name" value="BphY/WalK/GraS-like"/>
</dbReference>
<evidence type="ECO:0000256" key="2">
    <source>
        <dbReference type="ARBA" id="ARBA00004141"/>
    </source>
</evidence>
<dbReference type="Pfam" id="PF02518">
    <property type="entry name" value="HATPase_c"/>
    <property type="match status" value="1"/>
</dbReference>
<dbReference type="EMBL" id="AP012342">
    <property type="protein sequence ID" value="BAM05765.1"/>
    <property type="molecule type" value="Genomic_DNA"/>
</dbReference>
<dbReference type="SMART" id="SM00304">
    <property type="entry name" value="HAMP"/>
    <property type="match status" value="1"/>
</dbReference>
<evidence type="ECO:0000256" key="11">
    <source>
        <dbReference type="ARBA" id="ARBA00023012"/>
    </source>
</evidence>
<dbReference type="AlphaFoldDB" id="I0IKG6"/>
<keyword evidence="18" id="KW-1185">Reference proteome</keyword>
<dbReference type="CDD" id="cd06225">
    <property type="entry name" value="HAMP"/>
    <property type="match status" value="1"/>
</dbReference>
<feature type="transmembrane region" description="Helical" evidence="13">
    <location>
        <begin position="314"/>
        <end position="334"/>
    </location>
</feature>
<evidence type="ECO:0000313" key="17">
    <source>
        <dbReference type="EMBL" id="BAM05765.1"/>
    </source>
</evidence>
<dbReference type="Gene3D" id="3.30.565.10">
    <property type="entry name" value="Histidine kinase-like ATPase, C-terminal domain"/>
    <property type="match status" value="1"/>
</dbReference>
<feature type="domain" description="PAS" evidence="15">
    <location>
        <begin position="402"/>
        <end position="448"/>
    </location>
</feature>
<evidence type="ECO:0000256" key="3">
    <source>
        <dbReference type="ARBA" id="ARBA00012438"/>
    </source>
</evidence>
<dbReference type="SUPFAM" id="SSF55874">
    <property type="entry name" value="ATPase domain of HSP90 chaperone/DNA topoisomerase II/histidine kinase"/>
    <property type="match status" value="1"/>
</dbReference>
<dbReference type="KEGG" id="lfc:LFE_0034"/>
<dbReference type="SUPFAM" id="SSF47384">
    <property type="entry name" value="Homodimeric domain of signal transducing histidine kinase"/>
    <property type="match status" value="1"/>
</dbReference>
<protein>
    <recommendedName>
        <fullName evidence="3">histidine kinase</fullName>
        <ecNumber evidence="3">2.7.13.3</ecNumber>
    </recommendedName>
</protein>
<dbReference type="Proteomes" id="UP000007382">
    <property type="component" value="Chromosome"/>
</dbReference>
<dbReference type="InterPro" id="IPR035965">
    <property type="entry name" value="PAS-like_dom_sf"/>
</dbReference>
<dbReference type="eggNOG" id="COG5000">
    <property type="taxonomic scope" value="Bacteria"/>
</dbReference>
<dbReference type="InterPro" id="IPR036890">
    <property type="entry name" value="HATPase_C_sf"/>
</dbReference>
<dbReference type="PROSITE" id="PS50885">
    <property type="entry name" value="HAMP"/>
    <property type="match status" value="1"/>
</dbReference>
<dbReference type="PROSITE" id="PS50112">
    <property type="entry name" value="PAS"/>
    <property type="match status" value="1"/>
</dbReference>
<keyword evidence="7" id="KW-0547">Nucleotide-binding</keyword>
<dbReference type="CDD" id="cd00130">
    <property type="entry name" value="PAS"/>
    <property type="match status" value="1"/>
</dbReference>
<evidence type="ECO:0000259" key="15">
    <source>
        <dbReference type="PROSITE" id="PS50112"/>
    </source>
</evidence>
<feature type="transmembrane region" description="Helical" evidence="13">
    <location>
        <begin position="55"/>
        <end position="80"/>
    </location>
</feature>
<comment type="catalytic activity">
    <reaction evidence="1">
        <text>ATP + protein L-histidine = ADP + protein N-phospho-L-histidine.</text>
        <dbReference type="EC" id="2.7.13.3"/>
    </reaction>
</comment>
<dbReference type="InterPro" id="IPR017232">
    <property type="entry name" value="NtrY"/>
</dbReference>
<dbReference type="Gene3D" id="3.30.450.20">
    <property type="entry name" value="PAS domain"/>
    <property type="match status" value="1"/>
</dbReference>
<evidence type="ECO:0000256" key="8">
    <source>
        <dbReference type="ARBA" id="ARBA00022777"/>
    </source>
</evidence>
<evidence type="ECO:0000259" key="14">
    <source>
        <dbReference type="PROSITE" id="PS50109"/>
    </source>
</evidence>
<dbReference type="InterPro" id="IPR004358">
    <property type="entry name" value="Sig_transdc_His_kin-like_C"/>
</dbReference>
<dbReference type="InterPro" id="IPR003661">
    <property type="entry name" value="HisK_dim/P_dom"/>
</dbReference>
<evidence type="ECO:0000256" key="12">
    <source>
        <dbReference type="ARBA" id="ARBA00023136"/>
    </source>
</evidence>
<keyword evidence="5" id="KW-0808">Transferase</keyword>
<dbReference type="SUPFAM" id="SSF158472">
    <property type="entry name" value="HAMP domain-like"/>
    <property type="match status" value="1"/>
</dbReference>
<evidence type="ECO:0000256" key="1">
    <source>
        <dbReference type="ARBA" id="ARBA00000085"/>
    </source>
</evidence>
<dbReference type="RefSeq" id="WP_014448260.1">
    <property type="nucleotide sequence ID" value="NC_017094.1"/>
</dbReference>
<reference evidence="18" key="2">
    <citation type="submission" date="2012-03" db="EMBL/GenBank/DDBJ databases">
        <title>The complete genome sequence of the pioneer microbe on fresh volcanic deposit, Leptospirillum ferrooxidans strain C2-3.</title>
        <authorList>
            <person name="Fujimura R."/>
            <person name="Sato Y."/>
            <person name="Nishizawa T."/>
            <person name="Nanba K."/>
            <person name="Oshima K."/>
            <person name="Hattori M."/>
            <person name="Kamijo T."/>
            <person name="Ohta H."/>
        </authorList>
    </citation>
    <scope>NUCLEOTIDE SEQUENCE [LARGE SCALE GENOMIC DNA]</scope>
    <source>
        <strain evidence="18">C2-3</strain>
    </source>
</reference>
<dbReference type="OrthoDB" id="9781147at2"/>
<proteinExistence type="predicted"/>
<dbReference type="SMART" id="SM00091">
    <property type="entry name" value="PAS"/>
    <property type="match status" value="1"/>
</dbReference>
<dbReference type="SMART" id="SM00388">
    <property type="entry name" value="HisKA"/>
    <property type="match status" value="1"/>
</dbReference>
<dbReference type="PRINTS" id="PR00344">
    <property type="entry name" value="BCTRLSENSOR"/>
</dbReference>
<evidence type="ECO:0000256" key="9">
    <source>
        <dbReference type="ARBA" id="ARBA00022840"/>
    </source>
</evidence>
<evidence type="ECO:0000256" key="6">
    <source>
        <dbReference type="ARBA" id="ARBA00022692"/>
    </source>
</evidence>
<evidence type="ECO:0000256" key="10">
    <source>
        <dbReference type="ARBA" id="ARBA00022989"/>
    </source>
</evidence>
<dbReference type="InterPro" id="IPR005467">
    <property type="entry name" value="His_kinase_dom"/>
</dbReference>
<dbReference type="GO" id="GO:0007234">
    <property type="term" value="P:osmosensory signaling via phosphorelay pathway"/>
    <property type="evidence" value="ECO:0007669"/>
    <property type="project" value="TreeGrafter"/>
</dbReference>
<dbReference type="Pfam" id="PF00989">
    <property type="entry name" value="PAS"/>
    <property type="match status" value="1"/>
</dbReference>
<dbReference type="InterPro" id="IPR000014">
    <property type="entry name" value="PAS"/>
</dbReference>
<dbReference type="GO" id="GO:0030295">
    <property type="term" value="F:protein kinase activator activity"/>
    <property type="evidence" value="ECO:0007669"/>
    <property type="project" value="TreeGrafter"/>
</dbReference>
<accession>I0IKG6</accession>
<dbReference type="GO" id="GO:0000155">
    <property type="term" value="F:phosphorelay sensor kinase activity"/>
    <property type="evidence" value="ECO:0007669"/>
    <property type="project" value="InterPro"/>
</dbReference>
<keyword evidence="4" id="KW-0597">Phosphoprotein</keyword>
<keyword evidence="8 17" id="KW-0418">Kinase</keyword>
<dbReference type="GO" id="GO:0000156">
    <property type="term" value="F:phosphorelay response regulator activity"/>
    <property type="evidence" value="ECO:0007669"/>
    <property type="project" value="TreeGrafter"/>
</dbReference>
<evidence type="ECO:0000256" key="5">
    <source>
        <dbReference type="ARBA" id="ARBA00022679"/>
    </source>
</evidence>
<dbReference type="STRING" id="1162668.LFE_0034"/>
<keyword evidence="11" id="KW-0902">Two-component regulatory system</keyword>
<dbReference type="SMART" id="SM00387">
    <property type="entry name" value="HATPase_c"/>
    <property type="match status" value="1"/>
</dbReference>
<dbReference type="GO" id="GO:0005524">
    <property type="term" value="F:ATP binding"/>
    <property type="evidence" value="ECO:0007669"/>
    <property type="project" value="UniProtKB-KW"/>
</dbReference>
<feature type="transmembrane region" description="Helical" evidence="13">
    <location>
        <begin position="26"/>
        <end position="49"/>
    </location>
</feature>
<keyword evidence="10 13" id="KW-1133">Transmembrane helix</keyword>
<dbReference type="InterPro" id="IPR013767">
    <property type="entry name" value="PAS_fold"/>
</dbReference>
<feature type="transmembrane region" description="Helical" evidence="13">
    <location>
        <begin position="101"/>
        <end position="126"/>
    </location>
</feature>
<keyword evidence="9" id="KW-0067">ATP-binding</keyword>
<dbReference type="PANTHER" id="PTHR42878:SF7">
    <property type="entry name" value="SENSOR HISTIDINE KINASE GLRK"/>
    <property type="match status" value="1"/>
</dbReference>
<dbReference type="InterPro" id="IPR003594">
    <property type="entry name" value="HATPase_dom"/>
</dbReference>
<dbReference type="HOGENOM" id="CLU_019564_1_0_0"/>
<dbReference type="GO" id="GO:0016020">
    <property type="term" value="C:membrane"/>
    <property type="evidence" value="ECO:0007669"/>
    <property type="project" value="UniProtKB-SubCell"/>
</dbReference>
<dbReference type="Gene3D" id="6.10.340.10">
    <property type="match status" value="1"/>
</dbReference>
<gene>
    <name evidence="17" type="ordered locus">LFE_0034</name>
</gene>
<dbReference type="GO" id="GO:0006355">
    <property type="term" value="P:regulation of DNA-templated transcription"/>
    <property type="evidence" value="ECO:0007669"/>
    <property type="project" value="InterPro"/>
</dbReference>
<comment type="subcellular location">
    <subcellularLocation>
        <location evidence="2">Membrane</location>
        <topology evidence="2">Multi-pass membrane protein</topology>
    </subcellularLocation>
</comment>
<organism evidence="17 18">
    <name type="scientific">Leptospirillum ferrooxidans (strain C2-3)</name>
    <dbReference type="NCBI Taxonomy" id="1162668"/>
    <lineage>
        <taxon>Bacteria</taxon>
        <taxon>Pseudomonadati</taxon>
        <taxon>Nitrospirota</taxon>
        <taxon>Nitrospiria</taxon>
        <taxon>Nitrospirales</taxon>
        <taxon>Nitrospiraceae</taxon>
        <taxon>Leptospirillum</taxon>
    </lineage>
</organism>
<evidence type="ECO:0000256" key="4">
    <source>
        <dbReference type="ARBA" id="ARBA00022553"/>
    </source>
</evidence>